<dbReference type="RefSeq" id="WP_126018599.1">
    <property type="nucleotide sequence ID" value="NZ_CP034437.1"/>
</dbReference>
<dbReference type="AlphaFoldDB" id="A0A3Q8X9V9"/>
<evidence type="ECO:0000313" key="2">
    <source>
        <dbReference type="EMBL" id="AZN42670.1"/>
    </source>
</evidence>
<accession>A0A3Q8X9V9</accession>
<dbReference type="Proteomes" id="UP000272528">
    <property type="component" value="Chromosome"/>
</dbReference>
<name>A0A3Q8X9V9_9BACL</name>
<reference evidence="3" key="1">
    <citation type="submission" date="2018-12" db="EMBL/GenBank/DDBJ databases">
        <title>Genome sequence of Peanibacillus sp.</title>
        <authorList>
            <person name="Subramani G."/>
            <person name="Srinivasan S."/>
            <person name="Kim M.K."/>
        </authorList>
    </citation>
    <scope>NUCLEOTIDE SEQUENCE [LARGE SCALE GENOMIC DNA]</scope>
    <source>
        <strain evidence="3">18JY67-1</strain>
    </source>
</reference>
<gene>
    <name evidence="2" type="ORF">EJC50_25495</name>
</gene>
<organism evidence="2 3">
    <name type="scientific">Paenibacillus albus</name>
    <dbReference type="NCBI Taxonomy" id="2495582"/>
    <lineage>
        <taxon>Bacteria</taxon>
        <taxon>Bacillati</taxon>
        <taxon>Bacillota</taxon>
        <taxon>Bacilli</taxon>
        <taxon>Bacillales</taxon>
        <taxon>Paenibacillaceae</taxon>
        <taxon>Paenibacillus</taxon>
    </lineage>
</organism>
<evidence type="ECO:0000256" key="1">
    <source>
        <dbReference type="SAM" id="MobiDB-lite"/>
    </source>
</evidence>
<dbReference type="EMBL" id="CP034437">
    <property type="protein sequence ID" value="AZN42670.1"/>
    <property type="molecule type" value="Genomic_DNA"/>
</dbReference>
<feature type="compositionally biased region" description="Low complexity" evidence="1">
    <location>
        <begin position="39"/>
        <end position="56"/>
    </location>
</feature>
<keyword evidence="3" id="KW-1185">Reference proteome</keyword>
<evidence type="ECO:0000313" key="3">
    <source>
        <dbReference type="Proteomes" id="UP000272528"/>
    </source>
</evidence>
<protein>
    <submittedName>
        <fullName evidence="2">Uncharacterized protein</fullName>
    </submittedName>
</protein>
<dbReference type="KEGG" id="palb:EJC50_25495"/>
<feature type="region of interest" description="Disordered" evidence="1">
    <location>
        <begin position="33"/>
        <end position="62"/>
    </location>
</feature>
<sequence length="62" mass="6583">MPNEQNEVSKADVQSVNLNKLLVAGAADTEFSAEEAAEEFQNNPAANENAANASAKEAQDEF</sequence>
<proteinExistence type="predicted"/>